<feature type="region of interest" description="Disordered" evidence="1">
    <location>
        <begin position="615"/>
        <end position="640"/>
    </location>
</feature>
<feature type="compositionally biased region" description="Low complexity" evidence="1">
    <location>
        <begin position="441"/>
        <end position="468"/>
    </location>
</feature>
<feature type="compositionally biased region" description="Basic and acidic residues" evidence="1">
    <location>
        <begin position="94"/>
        <end position="105"/>
    </location>
</feature>
<feature type="compositionally biased region" description="Polar residues" evidence="1">
    <location>
        <begin position="261"/>
        <end position="270"/>
    </location>
</feature>
<proteinExistence type="predicted"/>
<protein>
    <submittedName>
        <fullName evidence="2">Uncharacterized protein</fullName>
    </submittedName>
</protein>
<feature type="region of interest" description="Disordered" evidence="1">
    <location>
        <begin position="425"/>
        <end position="483"/>
    </location>
</feature>
<feature type="region of interest" description="Disordered" evidence="1">
    <location>
        <begin position="524"/>
        <end position="545"/>
    </location>
</feature>
<feature type="region of interest" description="Disordered" evidence="1">
    <location>
        <begin position="879"/>
        <end position="922"/>
    </location>
</feature>
<sequence length="922" mass="103576">MFNQKQPNGRQAEPINRGMHLPSFKDLVAFSNGDRHADAHRSSQKSRRWDGIDAALPLQGDLDQPSVHVDVNRISYQHHRQNEPQAHRRPNLRARPEEQAAQDDGARYEVRIASHYPKGHAHTHSVQRVRTEGHRNNSIASGRRSCEVAEYEATQSQQNELLNSSHSGERVPISHPMKRTLDGHPHMASREVVREIIRSGGLNTSSSTARHFDEETRPLPTQPIPSQGSRVMPRSQHAFEMEMHHHQNEQNSVKTLGRAPKSNQVPSQQRPFLHMQPSPRFQPHPLDSPQKDSTFLSGQLRGAGMPSFHSQAIPPKALRSGDRGRKFDYSCARLPEERSLPSTSNSMRILPSARDSPQSRPGSSQATAASRMQESRGPRIPSCSEQAIEQRRHALQHHLTREDRQGYSAALGEERPAMLPFPLKDETKHCKDANGTPTHGSTSSTVLRQSSSTSLRSEARSSQAASSFRESHSQPRSSPALPLQHVLSSDQNASSDVVYVGQRSTAYGIRSERSYSTVQASPHAFVGQHEQSDPSRSSPEIVQQRVWPRQQLHRSDIEEGRLGCTISQHQFQTHDSYVQKVHSSVKDNAEEYRRNLHPEVQKQMAPRSESMILPSRSARGEDRRPMIAPAGSSRQKPRHDNERVYCIEPRIIFETLSPRTTVANATKSAQLSYQQRDQLSEEKKRMPAAQGRHQEIVQRFTNGQHHEDPSYKASSYRTEHAQPTRSSVDGPNTSPTAHQSVSGSVHRNDTTYRYLDRSCKGDDLHLVYHATQQLGQHDPQHRLYQGSIHREPPSAQISRLQLRQVSSSPHHNKPSNAPHFQHPVLDSQHSQSSSTFMSAPSRPLKRARAGSDTSLVLKTSRCAVEMDALASTHLVSTKKESQTQFLEEKHRQVLERSARSDREATEGFSEASKLVEGKNNGG</sequence>
<feature type="region of interest" description="Disordered" evidence="1">
    <location>
        <begin position="119"/>
        <end position="144"/>
    </location>
</feature>
<feature type="region of interest" description="Disordered" evidence="1">
    <location>
        <begin position="802"/>
        <end position="852"/>
    </location>
</feature>
<organism evidence="2">
    <name type="scientific">Melanopsichium pennsylvanicum 4</name>
    <dbReference type="NCBI Taxonomy" id="1398559"/>
    <lineage>
        <taxon>Eukaryota</taxon>
        <taxon>Fungi</taxon>
        <taxon>Dikarya</taxon>
        <taxon>Basidiomycota</taxon>
        <taxon>Ustilaginomycotina</taxon>
        <taxon>Ustilaginomycetes</taxon>
        <taxon>Ustilaginales</taxon>
        <taxon>Ustilaginaceae</taxon>
        <taxon>Melanopsichium</taxon>
    </lineage>
</organism>
<feature type="region of interest" description="Disordered" evidence="1">
    <location>
        <begin position="245"/>
        <end position="381"/>
    </location>
</feature>
<feature type="region of interest" description="Disordered" evidence="1">
    <location>
        <begin position="202"/>
        <end position="230"/>
    </location>
</feature>
<feature type="region of interest" description="Disordered" evidence="1">
    <location>
        <begin position="32"/>
        <end position="51"/>
    </location>
</feature>
<feature type="compositionally biased region" description="Polar residues" evidence="1">
    <location>
        <begin position="723"/>
        <end position="745"/>
    </location>
</feature>
<name>A0A077R5F7_9BASI</name>
<feature type="compositionally biased region" description="Basic and acidic residues" evidence="1">
    <location>
        <begin position="33"/>
        <end position="51"/>
    </location>
</feature>
<feature type="region of interest" description="Disordered" evidence="1">
    <location>
        <begin position="1"/>
        <end position="20"/>
    </location>
</feature>
<dbReference type="AlphaFoldDB" id="A0A077R5F7"/>
<reference evidence="2" key="1">
    <citation type="journal article" date="2014" name="Genome Biol. Evol.">
        <title>Gene Loss Rather Than Gene Gain Is Associated with a Host Jump from Monocots to Dicots in the Smut Fungus Melanopsichium pennsylvanicum.</title>
        <authorList>
            <person name="Sharma R."/>
            <person name="Mishra B."/>
            <person name="Runge F."/>
            <person name="Thines M."/>
        </authorList>
    </citation>
    <scope>NUCLEOTIDE SEQUENCE</scope>
    <source>
        <strain evidence="2">4</strain>
    </source>
</reference>
<feature type="compositionally biased region" description="Polar residues" evidence="1">
    <location>
        <begin position="665"/>
        <end position="677"/>
    </location>
</feature>
<feature type="region of interest" description="Disordered" evidence="1">
    <location>
        <begin position="665"/>
        <end position="749"/>
    </location>
</feature>
<feature type="compositionally biased region" description="Basic and acidic residues" evidence="1">
    <location>
        <begin position="319"/>
        <end position="339"/>
    </location>
</feature>
<feature type="compositionally biased region" description="Polar residues" evidence="1">
    <location>
        <begin position="355"/>
        <end position="372"/>
    </location>
</feature>
<feature type="compositionally biased region" description="Basic and acidic residues" evidence="1">
    <location>
        <begin position="879"/>
        <end position="905"/>
    </location>
</feature>
<evidence type="ECO:0000256" key="1">
    <source>
        <dbReference type="SAM" id="MobiDB-lite"/>
    </source>
</evidence>
<dbReference type="EMBL" id="HG529533">
    <property type="protein sequence ID" value="CDI52219.1"/>
    <property type="molecule type" value="Genomic_DNA"/>
</dbReference>
<feature type="region of interest" description="Disordered" evidence="1">
    <location>
        <begin position="78"/>
        <end position="105"/>
    </location>
</feature>
<accession>A0A077R5F7</accession>
<evidence type="ECO:0000313" key="2">
    <source>
        <dbReference type="EMBL" id="CDI52219.1"/>
    </source>
</evidence>